<evidence type="ECO:0000313" key="3">
    <source>
        <dbReference type="Proteomes" id="UP000270678"/>
    </source>
</evidence>
<organism evidence="2 3">
    <name type="scientific">Paenibacillus lutimineralis</name>
    <dbReference type="NCBI Taxonomy" id="2707005"/>
    <lineage>
        <taxon>Bacteria</taxon>
        <taxon>Bacillati</taxon>
        <taxon>Bacillota</taxon>
        <taxon>Bacilli</taxon>
        <taxon>Bacillales</taxon>
        <taxon>Paenibacillaceae</taxon>
        <taxon>Paenibacillus</taxon>
    </lineage>
</organism>
<evidence type="ECO:0000313" key="2">
    <source>
        <dbReference type="EMBL" id="AZS15500.1"/>
    </source>
</evidence>
<reference evidence="3" key="1">
    <citation type="submission" date="2018-12" db="EMBL/GenBank/DDBJ databases">
        <title>Complete genome sequence of Paenibacillus sp. MBLB1234.</title>
        <authorList>
            <person name="Nam Y.-D."/>
            <person name="Kang J."/>
            <person name="Chung W.-H."/>
            <person name="Park Y.S."/>
        </authorList>
    </citation>
    <scope>NUCLEOTIDE SEQUENCE [LARGE SCALE GENOMIC DNA]</scope>
    <source>
        <strain evidence="3">MBLB1234</strain>
    </source>
</reference>
<feature type="chain" id="PRO_5018683037" evidence="1">
    <location>
        <begin position="25"/>
        <end position="86"/>
    </location>
</feature>
<evidence type="ECO:0000256" key="1">
    <source>
        <dbReference type="SAM" id="SignalP"/>
    </source>
</evidence>
<dbReference type="KEGG" id="plut:EI981_14265"/>
<dbReference type="EMBL" id="CP034346">
    <property type="protein sequence ID" value="AZS15500.1"/>
    <property type="molecule type" value="Genomic_DNA"/>
</dbReference>
<keyword evidence="3" id="KW-1185">Reference proteome</keyword>
<name>A0A3Q9I999_9BACL</name>
<keyword evidence="1" id="KW-0732">Signal</keyword>
<proteinExistence type="predicted"/>
<accession>A0A3Q9I999</accession>
<dbReference type="Proteomes" id="UP000270678">
    <property type="component" value="Chromosome"/>
</dbReference>
<dbReference type="OrthoDB" id="2166958at2"/>
<dbReference type="AlphaFoldDB" id="A0A3Q9I999"/>
<protein>
    <submittedName>
        <fullName evidence="2">FAD/FMN-containing dehydrogenase</fullName>
    </submittedName>
</protein>
<gene>
    <name evidence="2" type="ORF">EI981_14265</name>
</gene>
<sequence length="86" mass="9445">MKKFWIGFGVLLLVMGIGSAGAYAASANNGNNSGFFENMLPFAKQIHPDLSNEQIEQMYNNCNKSNGVGMSGIKRNSQFRTGMMNF</sequence>
<dbReference type="RefSeq" id="WP_126999185.1">
    <property type="nucleotide sequence ID" value="NZ_CP034346.1"/>
</dbReference>
<feature type="signal peptide" evidence="1">
    <location>
        <begin position="1"/>
        <end position="24"/>
    </location>
</feature>